<protein>
    <submittedName>
        <fullName evidence="2">Uncharacterized protein</fullName>
    </submittedName>
</protein>
<accession>A0A5E4M5L4</accession>
<proteinExistence type="predicted"/>
<organism evidence="2 3">
    <name type="scientific">Cinara cedri</name>
    <dbReference type="NCBI Taxonomy" id="506608"/>
    <lineage>
        <taxon>Eukaryota</taxon>
        <taxon>Metazoa</taxon>
        <taxon>Ecdysozoa</taxon>
        <taxon>Arthropoda</taxon>
        <taxon>Hexapoda</taxon>
        <taxon>Insecta</taxon>
        <taxon>Pterygota</taxon>
        <taxon>Neoptera</taxon>
        <taxon>Paraneoptera</taxon>
        <taxon>Hemiptera</taxon>
        <taxon>Sternorrhyncha</taxon>
        <taxon>Aphidomorpha</taxon>
        <taxon>Aphidoidea</taxon>
        <taxon>Aphididae</taxon>
        <taxon>Lachninae</taxon>
        <taxon>Cinara</taxon>
    </lineage>
</organism>
<gene>
    <name evidence="2" type="ORF">CINCED_3A007017</name>
</gene>
<keyword evidence="3" id="KW-1185">Reference proteome</keyword>
<evidence type="ECO:0000256" key="1">
    <source>
        <dbReference type="SAM" id="MobiDB-lite"/>
    </source>
</evidence>
<name>A0A5E4M5L4_9HEMI</name>
<evidence type="ECO:0000313" key="3">
    <source>
        <dbReference type="Proteomes" id="UP000325440"/>
    </source>
</evidence>
<feature type="region of interest" description="Disordered" evidence="1">
    <location>
        <begin position="1"/>
        <end position="26"/>
    </location>
</feature>
<dbReference type="EMBL" id="CABPRJ010000039">
    <property type="protein sequence ID" value="VVC26611.1"/>
    <property type="molecule type" value="Genomic_DNA"/>
</dbReference>
<evidence type="ECO:0000313" key="2">
    <source>
        <dbReference type="EMBL" id="VVC26611.1"/>
    </source>
</evidence>
<dbReference type="Proteomes" id="UP000325440">
    <property type="component" value="Unassembled WGS sequence"/>
</dbReference>
<sequence>MSRRKQSRPVKVLDDDASEEECDGVSRGQSAGAAAALVNGHHVSTSTRRFDDATIAPIYNDGALPKWKSDWGDALERSLFGFPGECEKPGGKNAGKTPVRYYECLNAESIISP</sequence>
<reference evidence="2 3" key="1">
    <citation type="submission" date="2019-08" db="EMBL/GenBank/DDBJ databases">
        <authorList>
            <person name="Alioto T."/>
            <person name="Alioto T."/>
            <person name="Gomez Garrido J."/>
        </authorList>
    </citation>
    <scope>NUCLEOTIDE SEQUENCE [LARGE SCALE GENOMIC DNA]</scope>
</reference>
<dbReference type="OrthoDB" id="10527575at2759"/>
<dbReference type="AlphaFoldDB" id="A0A5E4M5L4"/>